<dbReference type="EMBL" id="PNHK01000004">
    <property type="protein sequence ID" value="PMD04878.1"/>
    <property type="molecule type" value="Genomic_DNA"/>
</dbReference>
<accession>A0A2N6VLG8</accession>
<keyword evidence="1" id="KW-0472">Membrane</keyword>
<dbReference type="Proteomes" id="UP000235598">
    <property type="component" value="Unassembled WGS sequence"/>
</dbReference>
<evidence type="ECO:0000313" key="2">
    <source>
        <dbReference type="EMBL" id="MBM7816328.1"/>
    </source>
</evidence>
<gene>
    <name evidence="3" type="ORF">CJ199_11020</name>
    <name evidence="2" type="ORF">JOE56_001022</name>
</gene>
<proteinExistence type="predicted"/>
<comment type="caution">
    <text evidence="3">The sequence shown here is derived from an EMBL/GenBank/DDBJ whole genome shotgun (WGS) entry which is preliminary data.</text>
</comment>
<protein>
    <submittedName>
        <fullName evidence="2">Lysophospholipase L1 biosynthesis ABC-type transport system permease subunit</fullName>
    </submittedName>
</protein>
<keyword evidence="5" id="KW-1185">Reference proteome</keyword>
<organism evidence="3 4">
    <name type="scientific">Brevibacterium paucivorans</name>
    <dbReference type="NCBI Taxonomy" id="170994"/>
    <lineage>
        <taxon>Bacteria</taxon>
        <taxon>Bacillati</taxon>
        <taxon>Actinomycetota</taxon>
        <taxon>Actinomycetes</taxon>
        <taxon>Micrococcales</taxon>
        <taxon>Brevibacteriaceae</taxon>
        <taxon>Brevibacterium</taxon>
    </lineage>
</organism>
<dbReference type="Pfam" id="PF14019">
    <property type="entry name" value="DUF4235"/>
    <property type="match status" value="1"/>
</dbReference>
<dbReference type="AlphaFoldDB" id="A0A2N6VLG8"/>
<reference evidence="2 5" key="2">
    <citation type="submission" date="2021-01" db="EMBL/GenBank/DDBJ databases">
        <title>Sequencing the genomes of 1000 actinobacteria strains.</title>
        <authorList>
            <person name="Klenk H.-P."/>
        </authorList>
    </citation>
    <scope>NUCLEOTIDE SEQUENCE [LARGE SCALE GENOMIC DNA]</scope>
    <source>
        <strain evidence="2 5">DSM 13657</strain>
    </source>
</reference>
<dbReference type="OrthoDB" id="6293727at2"/>
<dbReference type="EMBL" id="JAFBCP010000001">
    <property type="protein sequence ID" value="MBM7816328.1"/>
    <property type="molecule type" value="Genomic_DNA"/>
</dbReference>
<keyword evidence="1" id="KW-1133">Transmembrane helix</keyword>
<feature type="transmembrane region" description="Helical" evidence="1">
    <location>
        <begin position="48"/>
        <end position="69"/>
    </location>
</feature>
<dbReference type="RefSeq" id="WP_102239516.1">
    <property type="nucleotide sequence ID" value="NZ_BAAAIM010000003.1"/>
</dbReference>
<evidence type="ECO:0000313" key="3">
    <source>
        <dbReference type="EMBL" id="PMD04878.1"/>
    </source>
</evidence>
<reference evidence="3 4" key="1">
    <citation type="submission" date="2017-09" db="EMBL/GenBank/DDBJ databases">
        <title>Bacterial strain isolated from the female urinary microbiota.</title>
        <authorList>
            <person name="Thomas-White K."/>
            <person name="Kumar N."/>
            <person name="Forster S."/>
            <person name="Putonti C."/>
            <person name="Lawley T."/>
            <person name="Wolfe A.J."/>
        </authorList>
    </citation>
    <scope>NUCLEOTIDE SEQUENCE [LARGE SCALE GENOMIC DNA]</scope>
    <source>
        <strain evidence="3 4">UMB1301</strain>
    </source>
</reference>
<name>A0A2N6VLG8_9MICO</name>
<evidence type="ECO:0000256" key="1">
    <source>
        <dbReference type="SAM" id="Phobius"/>
    </source>
</evidence>
<dbReference type="InterPro" id="IPR025329">
    <property type="entry name" value="DUF4235"/>
</dbReference>
<sequence>MGKLAYQLLGVGGGALAALAARKALTVVWEKTMDRPTPNQDTDDDSTLAEALAWTIVSGVGVAVAQLVVQRYAVQTVRNNFGESALPKKLRKKNEDEA</sequence>
<evidence type="ECO:0000313" key="4">
    <source>
        <dbReference type="Proteomes" id="UP000235598"/>
    </source>
</evidence>
<keyword evidence="1" id="KW-0812">Transmembrane</keyword>
<evidence type="ECO:0000313" key="5">
    <source>
        <dbReference type="Proteomes" id="UP000809290"/>
    </source>
</evidence>
<dbReference type="Proteomes" id="UP000809290">
    <property type="component" value="Unassembled WGS sequence"/>
</dbReference>